<organism evidence="12">
    <name type="scientific">Harpegnathos saltator</name>
    <name type="common">Jerdon's jumping ant</name>
    <dbReference type="NCBI Taxonomy" id="610380"/>
    <lineage>
        <taxon>Eukaryota</taxon>
        <taxon>Metazoa</taxon>
        <taxon>Ecdysozoa</taxon>
        <taxon>Arthropoda</taxon>
        <taxon>Hexapoda</taxon>
        <taxon>Insecta</taxon>
        <taxon>Pterygota</taxon>
        <taxon>Neoptera</taxon>
        <taxon>Endopterygota</taxon>
        <taxon>Hymenoptera</taxon>
        <taxon>Apocrita</taxon>
        <taxon>Aculeata</taxon>
        <taxon>Formicoidea</taxon>
        <taxon>Formicidae</taxon>
        <taxon>Ponerinae</taxon>
        <taxon>Ponerini</taxon>
        <taxon>Harpegnathos</taxon>
    </lineage>
</organism>
<dbReference type="PANTHER" id="PTHR48021">
    <property type="match status" value="1"/>
</dbReference>
<protein>
    <submittedName>
        <fullName evidence="11">Solute carrier family 2, facilitated glucose transporter member 8</fullName>
    </submittedName>
</protein>
<accession>E2BT94</accession>
<feature type="transmembrane region" description="Helical" evidence="9">
    <location>
        <begin position="297"/>
        <end position="321"/>
    </location>
</feature>
<feature type="transmembrane region" description="Helical" evidence="9">
    <location>
        <begin position="398"/>
        <end position="419"/>
    </location>
</feature>
<dbReference type="PRINTS" id="PR00171">
    <property type="entry name" value="SUGRTRNSPORT"/>
</dbReference>
<keyword evidence="2" id="KW-0813">Transport</keyword>
<dbReference type="SUPFAM" id="SSF103473">
    <property type="entry name" value="MFS general substrate transporter"/>
    <property type="match status" value="1"/>
</dbReference>
<evidence type="ECO:0000256" key="8">
    <source>
        <dbReference type="ARBA" id="ARBA00023180"/>
    </source>
</evidence>
<evidence type="ECO:0000256" key="7">
    <source>
        <dbReference type="ARBA" id="ARBA00023136"/>
    </source>
</evidence>
<evidence type="ECO:0000313" key="11">
    <source>
        <dbReference type="EMBL" id="EFN81096.1"/>
    </source>
</evidence>
<dbReference type="OrthoDB" id="6612291at2759"/>
<evidence type="ECO:0000313" key="12">
    <source>
        <dbReference type="Proteomes" id="UP000008237"/>
    </source>
</evidence>
<keyword evidence="3" id="KW-1003">Cell membrane</keyword>
<feature type="transmembrane region" description="Helical" evidence="9">
    <location>
        <begin position="425"/>
        <end position="449"/>
    </location>
</feature>
<reference evidence="11 12" key="1">
    <citation type="journal article" date="2010" name="Science">
        <title>Genomic comparison of the ants Camponotus floridanus and Harpegnathos saltator.</title>
        <authorList>
            <person name="Bonasio R."/>
            <person name="Zhang G."/>
            <person name="Ye C."/>
            <person name="Mutti N.S."/>
            <person name="Fang X."/>
            <person name="Qin N."/>
            <person name="Donahue G."/>
            <person name="Yang P."/>
            <person name="Li Q."/>
            <person name="Li C."/>
            <person name="Zhang P."/>
            <person name="Huang Z."/>
            <person name="Berger S.L."/>
            <person name="Reinberg D."/>
            <person name="Wang J."/>
            <person name="Liebig J."/>
        </authorList>
    </citation>
    <scope>NUCLEOTIDE SEQUENCE [LARGE SCALE GENOMIC DNA]</scope>
    <source>
        <strain evidence="11 12">R22 G/1</strain>
    </source>
</reference>
<evidence type="ECO:0000256" key="6">
    <source>
        <dbReference type="ARBA" id="ARBA00022989"/>
    </source>
</evidence>
<dbReference type="PROSITE" id="PS00217">
    <property type="entry name" value="SUGAR_TRANSPORT_2"/>
    <property type="match status" value="1"/>
</dbReference>
<dbReference type="InterPro" id="IPR003663">
    <property type="entry name" value="Sugar/inositol_transpt"/>
</dbReference>
<evidence type="ECO:0000256" key="2">
    <source>
        <dbReference type="ARBA" id="ARBA00022448"/>
    </source>
</evidence>
<keyword evidence="12" id="KW-1185">Reference proteome</keyword>
<dbReference type="InterPro" id="IPR005829">
    <property type="entry name" value="Sugar_transporter_CS"/>
</dbReference>
<dbReference type="InterPro" id="IPR036259">
    <property type="entry name" value="MFS_trans_sf"/>
</dbReference>
<dbReference type="Proteomes" id="UP000008237">
    <property type="component" value="Unassembled WGS sequence"/>
</dbReference>
<keyword evidence="6 9" id="KW-1133">Transmembrane helix</keyword>
<comment type="subcellular location">
    <subcellularLocation>
        <location evidence="1">Cell membrane</location>
        <topology evidence="1">Multi-pass membrane protein</topology>
    </subcellularLocation>
</comment>
<evidence type="ECO:0000259" key="10">
    <source>
        <dbReference type="PROSITE" id="PS50850"/>
    </source>
</evidence>
<keyword evidence="4 11" id="KW-0762">Sugar transport</keyword>
<dbReference type="EMBL" id="GL450384">
    <property type="protein sequence ID" value="EFN81096.1"/>
    <property type="molecule type" value="Genomic_DNA"/>
</dbReference>
<feature type="transmembrane region" description="Helical" evidence="9">
    <location>
        <begin position="264"/>
        <end position="285"/>
    </location>
</feature>
<keyword evidence="8" id="KW-0325">Glycoprotein</keyword>
<sequence length="488" mass="54383">MREITIEIEHVAANPINTGRCLVFTVNILTISYGVIIGWQSSFAPQLQSSSPPVGNESMTDEGVSWLNGILCVGGTFTTVVFSLLPDKYSRKRIGYLIILPWCISWLLIIVATEHIYIYISKFLSGIFGGILFFYVPIYVSEISDDSIRGLLGSILAFAINFGILLAYILGGMLSFRTYAIVNLVLPALYLITFVFMPESPVYLIRQDRIREATRSLMWLKAGDRLVAERTLSYLQAEMKQNDMVAKSVKLSDLFKDRATIKGLIIVVGLFLGQQFCGIFAMLSYTETIFELSGSSLLPNTAAIIIGAIQFFGSCLASLFMERAGRRLLILVSCAGMCLCQSVMGMFCYFQEFGYDVSVYDWVPVVALSTFMIAYSCGMSSVPIIVMAEIFNRNVTSVATKIGLFFLWVSAFIVTKIFPTLIALLGMYGCFFLLAFSCAFSFIFCFMLLPETKGRMREDIVNELNECTKNKKNTKRIIGTHSTDAARV</sequence>
<feature type="transmembrane region" description="Helical" evidence="9">
    <location>
        <begin position="362"/>
        <end position="386"/>
    </location>
</feature>
<dbReference type="PROSITE" id="PS00216">
    <property type="entry name" value="SUGAR_TRANSPORT_1"/>
    <property type="match status" value="1"/>
</dbReference>
<evidence type="ECO:0000256" key="9">
    <source>
        <dbReference type="SAM" id="Phobius"/>
    </source>
</evidence>
<evidence type="ECO:0000256" key="3">
    <source>
        <dbReference type="ARBA" id="ARBA00022475"/>
    </source>
</evidence>
<dbReference type="OMA" id="EGTTIPW"/>
<feature type="transmembrane region" description="Helical" evidence="9">
    <location>
        <begin position="63"/>
        <end position="85"/>
    </location>
</feature>
<keyword evidence="5 9" id="KW-0812">Transmembrane</keyword>
<feature type="transmembrane region" description="Helical" evidence="9">
    <location>
        <begin position="21"/>
        <end position="43"/>
    </location>
</feature>
<feature type="transmembrane region" description="Helical" evidence="9">
    <location>
        <begin position="118"/>
        <end position="138"/>
    </location>
</feature>
<dbReference type="Pfam" id="PF00083">
    <property type="entry name" value="Sugar_tr"/>
    <property type="match status" value="1"/>
</dbReference>
<dbReference type="InterPro" id="IPR005828">
    <property type="entry name" value="MFS_sugar_transport-like"/>
</dbReference>
<evidence type="ECO:0000256" key="5">
    <source>
        <dbReference type="ARBA" id="ARBA00022692"/>
    </source>
</evidence>
<dbReference type="FunFam" id="1.20.1250.20:FF:000218">
    <property type="entry name" value="facilitated trehalose transporter Tret1"/>
    <property type="match status" value="1"/>
</dbReference>
<dbReference type="Gene3D" id="1.20.1250.20">
    <property type="entry name" value="MFS general substrate transporter like domains"/>
    <property type="match status" value="1"/>
</dbReference>
<dbReference type="AlphaFoldDB" id="E2BT94"/>
<dbReference type="InterPro" id="IPR050549">
    <property type="entry name" value="MFS_Trehalose_Transporter"/>
</dbReference>
<feature type="domain" description="Major facilitator superfamily (MFS) profile" evidence="10">
    <location>
        <begin position="27"/>
        <end position="453"/>
    </location>
</feature>
<dbReference type="GO" id="GO:0022857">
    <property type="term" value="F:transmembrane transporter activity"/>
    <property type="evidence" value="ECO:0007669"/>
    <property type="project" value="InterPro"/>
</dbReference>
<evidence type="ECO:0000256" key="4">
    <source>
        <dbReference type="ARBA" id="ARBA00022597"/>
    </source>
</evidence>
<evidence type="ECO:0000256" key="1">
    <source>
        <dbReference type="ARBA" id="ARBA00004651"/>
    </source>
</evidence>
<feature type="transmembrane region" description="Helical" evidence="9">
    <location>
        <begin position="94"/>
        <end position="112"/>
    </location>
</feature>
<dbReference type="InterPro" id="IPR020846">
    <property type="entry name" value="MFS_dom"/>
</dbReference>
<gene>
    <name evidence="11" type="ORF">EAI_03806</name>
</gene>
<dbReference type="PROSITE" id="PS50850">
    <property type="entry name" value="MFS"/>
    <property type="match status" value="1"/>
</dbReference>
<feature type="transmembrane region" description="Helical" evidence="9">
    <location>
        <begin position="176"/>
        <end position="197"/>
    </location>
</feature>
<name>E2BT94_HARSA</name>
<dbReference type="FunCoup" id="E2BT94">
    <property type="interactions" value="3"/>
</dbReference>
<keyword evidence="7 9" id="KW-0472">Membrane</keyword>
<feature type="transmembrane region" description="Helical" evidence="9">
    <location>
        <begin position="328"/>
        <end position="350"/>
    </location>
</feature>
<dbReference type="PANTHER" id="PTHR48021:SF33">
    <property type="entry name" value="AT22075P-RELATED"/>
    <property type="match status" value="1"/>
</dbReference>
<proteinExistence type="predicted"/>
<dbReference type="GO" id="GO:0005886">
    <property type="term" value="C:plasma membrane"/>
    <property type="evidence" value="ECO:0007669"/>
    <property type="project" value="UniProtKB-SubCell"/>
</dbReference>
<feature type="transmembrane region" description="Helical" evidence="9">
    <location>
        <begin position="150"/>
        <end position="170"/>
    </location>
</feature>
<dbReference type="InParanoid" id="E2BT94"/>